<evidence type="ECO:0000256" key="2">
    <source>
        <dbReference type="ARBA" id="ARBA00022840"/>
    </source>
</evidence>
<keyword evidence="3" id="KW-0902">Two-component regulatory system</keyword>
<dbReference type="InterPro" id="IPR027417">
    <property type="entry name" value="P-loop_NTPase"/>
</dbReference>
<dbReference type="Gene3D" id="1.10.8.60">
    <property type="match status" value="1"/>
</dbReference>
<dbReference type="Pfam" id="PF02954">
    <property type="entry name" value="HTH_8"/>
    <property type="match status" value="1"/>
</dbReference>
<proteinExistence type="predicted"/>
<dbReference type="RefSeq" id="WP_188512671.1">
    <property type="nucleotide sequence ID" value="NZ_BMGD01000001.1"/>
</dbReference>
<feature type="domain" description="Sigma-54 factor interaction" evidence="7">
    <location>
        <begin position="108"/>
        <end position="332"/>
    </location>
</feature>
<dbReference type="InterPro" id="IPR002197">
    <property type="entry name" value="HTH_Fis"/>
</dbReference>
<dbReference type="CDD" id="cd00009">
    <property type="entry name" value="AAA"/>
    <property type="match status" value="1"/>
</dbReference>
<evidence type="ECO:0000256" key="1">
    <source>
        <dbReference type="ARBA" id="ARBA00022741"/>
    </source>
</evidence>
<evidence type="ECO:0000256" key="3">
    <source>
        <dbReference type="ARBA" id="ARBA00023012"/>
    </source>
</evidence>
<dbReference type="PROSITE" id="PS00676">
    <property type="entry name" value="SIGMA54_INTERACT_2"/>
    <property type="match status" value="1"/>
</dbReference>
<evidence type="ECO:0000313" key="9">
    <source>
        <dbReference type="Proteomes" id="UP000614261"/>
    </source>
</evidence>
<evidence type="ECO:0000259" key="7">
    <source>
        <dbReference type="PROSITE" id="PS50045"/>
    </source>
</evidence>
<dbReference type="InterPro" id="IPR058031">
    <property type="entry name" value="AAA_lid_NorR"/>
</dbReference>
<protein>
    <recommendedName>
        <fullName evidence="7">Sigma-54 factor interaction domain-containing protein</fullName>
    </recommendedName>
</protein>
<gene>
    <name evidence="8" type="ORF">GCM10010833_03900</name>
</gene>
<dbReference type="Pfam" id="PF00158">
    <property type="entry name" value="Sigma54_activat"/>
    <property type="match status" value="1"/>
</dbReference>
<dbReference type="InterPro" id="IPR025943">
    <property type="entry name" value="Sigma_54_int_dom_ATP-bd_2"/>
</dbReference>
<dbReference type="PRINTS" id="PR01590">
    <property type="entry name" value="HTHFIS"/>
</dbReference>
<dbReference type="PROSITE" id="PS00675">
    <property type="entry name" value="SIGMA54_INTERACT_1"/>
    <property type="match status" value="1"/>
</dbReference>
<keyword evidence="6" id="KW-0804">Transcription</keyword>
<dbReference type="SMART" id="SM00382">
    <property type="entry name" value="AAA"/>
    <property type="match status" value="1"/>
</dbReference>
<reference evidence="9" key="1">
    <citation type="journal article" date="2019" name="Int. J. Syst. Evol. Microbiol.">
        <title>The Global Catalogue of Microorganisms (GCM) 10K type strain sequencing project: providing services to taxonomists for standard genome sequencing and annotation.</title>
        <authorList>
            <consortium name="The Broad Institute Genomics Platform"/>
            <consortium name="The Broad Institute Genome Sequencing Center for Infectious Disease"/>
            <person name="Wu L."/>
            <person name="Ma J."/>
        </authorList>
    </citation>
    <scope>NUCLEOTIDE SEQUENCE [LARGE SCALE GENOMIC DNA]</scope>
    <source>
        <strain evidence="9">CGMCC 1.12851</strain>
    </source>
</reference>
<organism evidence="8 9">
    <name type="scientific">Blastomonas aquatica</name>
    <dbReference type="NCBI Taxonomy" id="1510276"/>
    <lineage>
        <taxon>Bacteria</taxon>
        <taxon>Pseudomonadati</taxon>
        <taxon>Pseudomonadota</taxon>
        <taxon>Alphaproteobacteria</taxon>
        <taxon>Sphingomonadales</taxon>
        <taxon>Sphingomonadaceae</taxon>
        <taxon>Blastomonas</taxon>
    </lineage>
</organism>
<accession>A0ABQ1IW03</accession>
<evidence type="ECO:0000256" key="4">
    <source>
        <dbReference type="ARBA" id="ARBA00023015"/>
    </source>
</evidence>
<dbReference type="PANTHER" id="PTHR32071:SF100">
    <property type="entry name" value="RESPONSE REGULATOR PROTEIN PILR"/>
    <property type="match status" value="1"/>
</dbReference>
<dbReference type="SUPFAM" id="SSF46689">
    <property type="entry name" value="Homeodomain-like"/>
    <property type="match status" value="1"/>
</dbReference>
<name>A0ABQ1IW03_9SPHN</name>
<keyword evidence="2" id="KW-0067">ATP-binding</keyword>
<dbReference type="SUPFAM" id="SSF52540">
    <property type="entry name" value="P-loop containing nucleoside triphosphate hydrolases"/>
    <property type="match status" value="1"/>
</dbReference>
<dbReference type="InterPro" id="IPR025662">
    <property type="entry name" value="Sigma_54_int_dom_ATP-bd_1"/>
</dbReference>
<dbReference type="InterPro" id="IPR003593">
    <property type="entry name" value="AAA+_ATPase"/>
</dbReference>
<dbReference type="InterPro" id="IPR009057">
    <property type="entry name" value="Homeodomain-like_sf"/>
</dbReference>
<comment type="caution">
    <text evidence="8">The sequence shown here is derived from an EMBL/GenBank/DDBJ whole genome shotgun (WGS) entry which is preliminary data.</text>
</comment>
<dbReference type="Proteomes" id="UP000614261">
    <property type="component" value="Unassembled WGS sequence"/>
</dbReference>
<dbReference type="Pfam" id="PF25601">
    <property type="entry name" value="AAA_lid_14"/>
    <property type="match status" value="1"/>
</dbReference>
<evidence type="ECO:0000256" key="6">
    <source>
        <dbReference type="ARBA" id="ARBA00023163"/>
    </source>
</evidence>
<dbReference type="EMBL" id="BMGD01000001">
    <property type="protein sequence ID" value="GGB52388.1"/>
    <property type="molecule type" value="Genomic_DNA"/>
</dbReference>
<dbReference type="Gene3D" id="1.10.10.60">
    <property type="entry name" value="Homeodomain-like"/>
    <property type="match status" value="1"/>
</dbReference>
<dbReference type="Gene3D" id="3.40.50.300">
    <property type="entry name" value="P-loop containing nucleotide triphosphate hydrolases"/>
    <property type="match status" value="1"/>
</dbReference>
<evidence type="ECO:0000256" key="5">
    <source>
        <dbReference type="ARBA" id="ARBA00023159"/>
    </source>
</evidence>
<keyword evidence="5" id="KW-0010">Activator</keyword>
<keyword evidence="4" id="KW-0805">Transcription regulation</keyword>
<evidence type="ECO:0000313" key="8">
    <source>
        <dbReference type="EMBL" id="GGB52388.1"/>
    </source>
</evidence>
<keyword evidence="1" id="KW-0547">Nucleotide-binding</keyword>
<keyword evidence="9" id="KW-1185">Reference proteome</keyword>
<dbReference type="PROSITE" id="PS50045">
    <property type="entry name" value="SIGMA54_INTERACT_4"/>
    <property type="match status" value="1"/>
</dbReference>
<sequence>MIECTLSEAVRTNLPMLESWLKSAWINPVAVANAAGTVKVLMAQEIGSASHRDILVDLRADTSGAAPQLVRAANGLPARIAFGFDDMPLGFALIAELLRAGRGPAVGEPAMAKLMGYAARIARSEAAVLIQGETGTGKEGMARLVHDQSPRAKGPFIAVNCAALPETMVEAILFGHKKGAFTGASADGEGLFRAADGGTLFLDEITELPLALQAKLLRALQEGEVLPVGETRSVKVDVRIVTAANRDAADLVAAGEFREDLYWRLNVMPIALPRLADRRQDIRAIAAAMLIRMQGDAGEFAWLSAEALETLQAHSWPGNARELGNVLQRALVLRDGDAIEVEDLGLAPARLFTAPATLAGAPAPAVSGPRADPVPAAGTVKLMRAGDLHSLSRAVEHDAIQQVLDENGGNRRETARMLGISERTLRYRLANMRELAAAA</sequence>
<dbReference type="PANTHER" id="PTHR32071">
    <property type="entry name" value="TRANSCRIPTIONAL REGULATORY PROTEIN"/>
    <property type="match status" value="1"/>
</dbReference>
<dbReference type="InterPro" id="IPR002078">
    <property type="entry name" value="Sigma_54_int"/>
</dbReference>